<evidence type="ECO:0000313" key="5">
    <source>
        <dbReference type="EMBL" id="HIV00121.1"/>
    </source>
</evidence>
<dbReference type="InterPro" id="IPR005311">
    <property type="entry name" value="PBP_dimer"/>
</dbReference>
<comment type="caution">
    <text evidence="5">The sequence shown here is derived from an EMBL/GenBank/DDBJ whole genome shotgun (WGS) entry which is preliminary data.</text>
</comment>
<dbReference type="AlphaFoldDB" id="A0A9D1NCM6"/>
<comment type="similarity">
    <text evidence="2">Belongs to the transpeptidase family.</text>
</comment>
<dbReference type="Pfam" id="PF03717">
    <property type="entry name" value="PBP_dimer"/>
    <property type="match status" value="1"/>
</dbReference>
<evidence type="ECO:0000256" key="1">
    <source>
        <dbReference type="ARBA" id="ARBA00004370"/>
    </source>
</evidence>
<reference evidence="5" key="1">
    <citation type="submission" date="2020-10" db="EMBL/GenBank/DDBJ databases">
        <authorList>
            <person name="Gilroy R."/>
        </authorList>
    </citation>
    <scope>NUCLEOTIDE SEQUENCE</scope>
    <source>
        <strain evidence="5">23406</strain>
    </source>
</reference>
<dbReference type="Pfam" id="PF03793">
    <property type="entry name" value="PASTA"/>
    <property type="match status" value="1"/>
</dbReference>
<dbReference type="SUPFAM" id="SSF56519">
    <property type="entry name" value="Penicillin binding protein dimerisation domain"/>
    <property type="match status" value="1"/>
</dbReference>
<name>A0A9D1NCM6_9FIRM</name>
<proteinExistence type="inferred from homology"/>
<accession>A0A9D1NCM6</accession>
<dbReference type="PANTHER" id="PTHR30627:SF1">
    <property type="entry name" value="PEPTIDOGLYCAN D,D-TRANSPEPTIDASE FTSI"/>
    <property type="match status" value="1"/>
</dbReference>
<reference evidence="5" key="2">
    <citation type="journal article" date="2021" name="PeerJ">
        <title>Extensive microbial diversity within the chicken gut microbiome revealed by metagenomics and culture.</title>
        <authorList>
            <person name="Gilroy R."/>
            <person name="Ravi A."/>
            <person name="Getino M."/>
            <person name="Pursley I."/>
            <person name="Horton D.L."/>
            <person name="Alikhan N.F."/>
            <person name="Baker D."/>
            <person name="Gharbi K."/>
            <person name="Hall N."/>
            <person name="Watson M."/>
            <person name="Adriaenssens E.M."/>
            <person name="Foster-Nyarko E."/>
            <person name="Jarju S."/>
            <person name="Secka A."/>
            <person name="Antonio M."/>
            <person name="Oren A."/>
            <person name="Chaudhuri R.R."/>
            <person name="La Ragione R."/>
            <person name="Hildebrand F."/>
            <person name="Pallen M.J."/>
        </authorList>
    </citation>
    <scope>NUCLEOTIDE SEQUENCE</scope>
    <source>
        <strain evidence="5">23406</strain>
    </source>
</reference>
<dbReference type="EMBL" id="DVOH01000022">
    <property type="protein sequence ID" value="HIV00121.1"/>
    <property type="molecule type" value="Genomic_DNA"/>
</dbReference>
<dbReference type="SUPFAM" id="SSF54184">
    <property type="entry name" value="Penicillin-binding protein 2x (pbp-2x), c-terminal domain"/>
    <property type="match status" value="1"/>
</dbReference>
<dbReference type="InterPro" id="IPR001460">
    <property type="entry name" value="PCN-bd_Tpept"/>
</dbReference>
<dbReference type="GO" id="GO:0071555">
    <property type="term" value="P:cell wall organization"/>
    <property type="evidence" value="ECO:0007669"/>
    <property type="project" value="TreeGrafter"/>
</dbReference>
<dbReference type="GO" id="GO:0008658">
    <property type="term" value="F:penicillin binding"/>
    <property type="evidence" value="ECO:0007669"/>
    <property type="project" value="InterPro"/>
</dbReference>
<dbReference type="Pfam" id="PF00905">
    <property type="entry name" value="Transpeptidase"/>
    <property type="match status" value="1"/>
</dbReference>
<dbReference type="SMART" id="SM00740">
    <property type="entry name" value="PASTA"/>
    <property type="match status" value="1"/>
</dbReference>
<evidence type="ECO:0000313" key="6">
    <source>
        <dbReference type="Proteomes" id="UP000886891"/>
    </source>
</evidence>
<evidence type="ECO:0000259" key="4">
    <source>
        <dbReference type="PROSITE" id="PS51178"/>
    </source>
</evidence>
<dbReference type="GO" id="GO:0005886">
    <property type="term" value="C:plasma membrane"/>
    <property type="evidence" value="ECO:0007669"/>
    <property type="project" value="TreeGrafter"/>
</dbReference>
<dbReference type="Gene3D" id="3.90.1310.10">
    <property type="entry name" value="Penicillin-binding protein 2a (Domain 2)"/>
    <property type="match status" value="1"/>
</dbReference>
<dbReference type="PANTHER" id="PTHR30627">
    <property type="entry name" value="PEPTIDOGLYCAN D,D-TRANSPEPTIDASE"/>
    <property type="match status" value="1"/>
</dbReference>
<keyword evidence="3" id="KW-0472">Membrane</keyword>
<dbReference type="SUPFAM" id="SSF56601">
    <property type="entry name" value="beta-lactamase/transpeptidase-like"/>
    <property type="match status" value="1"/>
</dbReference>
<organism evidence="5 6">
    <name type="scientific">Candidatus Stercoripulliclostridium merdipullorum</name>
    <dbReference type="NCBI Taxonomy" id="2840952"/>
    <lineage>
        <taxon>Bacteria</taxon>
        <taxon>Bacillati</taxon>
        <taxon>Bacillota</taxon>
        <taxon>Clostridia</taxon>
        <taxon>Eubacteriales</taxon>
        <taxon>Candidatus Stercoripulliclostridium</taxon>
    </lineage>
</organism>
<sequence>MFAALTARLIYVEVVNGPKLQARALEQWYRDVPLQGERGAIYDATGRLLADSRTVYTVYVRPVSVTNKEETASILSSALGLDYDVLLSKLNSRVSEITVKKNVEKDVMLAIASSAATGVYGSQSIKRIYPYGNYLTQILGFTNVDGEGQTGIEKYYDQYLRGRNGYVLTATDLIGRELESAETYYVPGSQGATTYLTVDGHIQSFAESAVDQAMLTYQPKGASCIVMNVNTGAILAMAQRPSFDLNDVPRDNVAELLQNSKSSLISGVFEPGSTFKIITSAIGLDTGAISRNHAVYCPGYRMVDGQRIKCWRTIGHGSQTFDEGVQNSCNCLFMDAALAIGTDTFYERIRAFGLTSKTGVDMSGEASGLTIPQESVKIVDLARMGFGQAIAVTPLELVRAAAAVVNGGKLVTPYLVDRIVATDGSELYRAFPETSGGVISAETSAAMREILEKVVSEGSGKNAQVSGYRIGGKTGTAQKYENGVIAQGKYVSTFLGFAPADQPEYIALMIVDEPQGGVYYGSLVAAPYIGEIFAKIFAYRGMAPVEQEGEKRQFEMPDVVGKSLSEGILDLRKFNLYYESVGEGSKIIGQIPVAGSIIDEDTVVWIEIGQ</sequence>
<dbReference type="Proteomes" id="UP000886891">
    <property type="component" value="Unassembled WGS sequence"/>
</dbReference>
<protein>
    <submittedName>
        <fullName evidence="5">PASTA domain-containing protein</fullName>
    </submittedName>
</protein>
<evidence type="ECO:0000256" key="2">
    <source>
        <dbReference type="ARBA" id="ARBA00007171"/>
    </source>
</evidence>
<dbReference type="Gene3D" id="3.30.450.330">
    <property type="match status" value="1"/>
</dbReference>
<gene>
    <name evidence="5" type="ORF">IAB14_03275</name>
</gene>
<feature type="domain" description="PASTA" evidence="4">
    <location>
        <begin position="550"/>
        <end position="610"/>
    </location>
</feature>
<dbReference type="InterPro" id="IPR036138">
    <property type="entry name" value="PBP_dimer_sf"/>
</dbReference>
<dbReference type="InterPro" id="IPR005543">
    <property type="entry name" value="PASTA_dom"/>
</dbReference>
<evidence type="ECO:0000256" key="3">
    <source>
        <dbReference type="ARBA" id="ARBA00023136"/>
    </source>
</evidence>
<comment type="subcellular location">
    <subcellularLocation>
        <location evidence="1">Membrane</location>
    </subcellularLocation>
</comment>
<dbReference type="InterPro" id="IPR050515">
    <property type="entry name" value="Beta-lactam/transpept"/>
</dbReference>
<dbReference type="PROSITE" id="PS51178">
    <property type="entry name" value="PASTA"/>
    <property type="match status" value="1"/>
</dbReference>
<dbReference type="Gene3D" id="3.40.710.10">
    <property type="entry name" value="DD-peptidase/beta-lactamase superfamily"/>
    <property type="match status" value="1"/>
</dbReference>
<dbReference type="InterPro" id="IPR012338">
    <property type="entry name" value="Beta-lactam/transpept-like"/>
</dbReference>